<dbReference type="EMBL" id="CAJNOJ010000220">
    <property type="protein sequence ID" value="CAF1306135.1"/>
    <property type="molecule type" value="Genomic_DNA"/>
</dbReference>
<comment type="caution">
    <text evidence="4">The sequence shown here is derived from an EMBL/GenBank/DDBJ whole genome shotgun (WGS) entry which is preliminary data.</text>
</comment>
<keyword evidence="1" id="KW-0233">DNA recombination</keyword>
<feature type="domain" description="DNA helicase Pif1-like DEAD-box helicase" evidence="3">
    <location>
        <begin position="1295"/>
        <end position="1352"/>
    </location>
</feature>
<dbReference type="GO" id="GO:0006310">
    <property type="term" value="P:DNA recombination"/>
    <property type="evidence" value="ECO:0007669"/>
    <property type="project" value="UniProtKB-KW"/>
</dbReference>
<dbReference type="Proteomes" id="UP000663852">
    <property type="component" value="Unassembled WGS sequence"/>
</dbReference>
<name>A0A815E1F9_ADIRI</name>
<dbReference type="GO" id="GO:0043139">
    <property type="term" value="F:5'-3' DNA helicase activity"/>
    <property type="evidence" value="ECO:0007669"/>
    <property type="project" value="UniProtKB-EC"/>
</dbReference>
<organism evidence="4 5">
    <name type="scientific">Adineta ricciae</name>
    <name type="common">Rotifer</name>
    <dbReference type="NCBI Taxonomy" id="249248"/>
    <lineage>
        <taxon>Eukaryota</taxon>
        <taxon>Metazoa</taxon>
        <taxon>Spiralia</taxon>
        <taxon>Gnathifera</taxon>
        <taxon>Rotifera</taxon>
        <taxon>Eurotatoria</taxon>
        <taxon>Bdelloidea</taxon>
        <taxon>Adinetida</taxon>
        <taxon>Adinetidae</taxon>
        <taxon>Adineta</taxon>
    </lineage>
</organism>
<dbReference type="EC" id="5.6.2.3" evidence="1"/>
<accession>A0A815E1F9</accession>
<sequence>MKVITKSSTSRIKRLHNCVLKLNIYCDESDSPLIDQLLSTRIFLILLFLLLLLIIVYIILSVQTHSVTIQSPSESTFTQLFQQYPSTLSCPCSHTSVRHDQFLLLNPQYHPICTSQLVNQSFIPLLSSVNVSQHRTTDYRTMATSHFQILALLCQTVRQMIDDSFSEFFSQHFTTSEVVSNETFNVQMNHLVEQLKTTNIANLKHTSDFLWLNVFYNAIHSGLKTNFYIKHSDGNHLTYGSYSYSSSNANCNCYRSADCTAQATIRKLVSSNATVNTTTAVQNPIRLFNIPGLKVGCLPYNSLLQSTLQCFFNQSCIARIQEYLPALVFVSRLSAHSRFQQNATVEHLLDQLFIESWNQINNFTAYFQSCSPHSCTYSYDQRFNILYVIVKLIGIFGGLKMVLKFSAPLIVKLIRRVQTCRCISKTVDKNEIPVQQNEIDAKRYLACLVQKMETKLKTLNLFPLLSDEIDGLYSTRLYIISYIIGIIALVFYTSISVQMRSITVYEPSLIEYERLYAEYGRTLICPCSHLSMSYLSIIHLEVEYHQVCSSQFVDDNAWLSYFNTTIHSLFSLDFRIEGSRLFRILQSLCGLSNETVRNQLRVFNETQFINAHVVSRDTFDIQTSILILQLQQQTLDSFITIFQLVRVSIQLNQFMVFGGTNSRIMRYNNSSTVVYGSVPNDDYDYNCSCGQNFHCSRSQGFYCTASECKISENRPNQTIPGLVQSCLSIDSLLLSTLECFYNSSCIQMLIEWRSFNFTAHKNDSRFTNVTPLDPMRNTRFPPKTKLEDIVSQLFIEKWIIETNFTAFYQQCAPHTCTYTFEQRFNRVFIIATIFGIIDGLSLTLTILIPFIVKLCRKVNRCCHRHPNDIRRKVILNVWISHRNILQKYAKCKHYAQTFNLYDKRRFHPSSDPPTITPADILLIERQCFATRVFVIFFIIILLIVINVLAFNVSVYSLTIPFPSESTFESLQRKYSSKLSCPCSQTAVSFSKFLSIKASEYHQICSSDFVSFRFLDILWGNKRAHSYFSPVDDKVLSTQFRLLAALCSLANSTVEERIRTLSTRELVTLEPLSRHSFDDQIHSIVSSFIRETPRDFRRTHQYINDMLHANQFQNFLSTNWNLVTTLVGTLHSFSTSPVSVNESGQFCLCEISSTCTRSKLQNMNNQATFAGFVVGCLPVHGLRLSTLECLYSSECLKRLAKFVNSSFVPSPLNQSIPSRFTPISSTPIGTLIDELFIELWQNSSNYSSYYSICAPSNCKYTYVESNDFVHILTTILGLYGGLTEELLIVIWGSLQMYWKIQYLLIDEMSLAGLILLGKLNRILCATKHVDPQIPFGGINVIFFGDYLQYRLVYDASLHTDFSSENRKKSNNMRTEDTRYHQLLERLHQGQYSYEDNELLLTRVVRQSSVSLHEPAWNQAPMLVFRNEICTQLNHRSGIHNAIQTGCDPMVCIAQDFCEGKPVEEPALLKIIGIIR</sequence>
<dbReference type="GO" id="GO:0000723">
    <property type="term" value="P:telomere maintenance"/>
    <property type="evidence" value="ECO:0007669"/>
    <property type="project" value="InterPro"/>
</dbReference>
<dbReference type="InterPro" id="IPR010285">
    <property type="entry name" value="DNA_helicase_pif1-like_DEAD"/>
</dbReference>
<feature type="transmembrane region" description="Helical" evidence="2">
    <location>
        <begin position="477"/>
        <end position="495"/>
    </location>
</feature>
<feature type="transmembrane region" description="Helical" evidence="2">
    <location>
        <begin position="385"/>
        <end position="403"/>
    </location>
</feature>
<keyword evidence="2" id="KW-1133">Transmembrane helix</keyword>
<keyword evidence="1" id="KW-0547">Nucleotide-binding</keyword>
<reference evidence="4" key="1">
    <citation type="submission" date="2021-02" db="EMBL/GenBank/DDBJ databases">
        <authorList>
            <person name="Nowell W R."/>
        </authorList>
    </citation>
    <scope>NUCLEOTIDE SEQUENCE</scope>
</reference>
<keyword evidence="1" id="KW-0234">DNA repair</keyword>
<dbReference type="GO" id="GO:0016787">
    <property type="term" value="F:hydrolase activity"/>
    <property type="evidence" value="ECO:0007669"/>
    <property type="project" value="UniProtKB-KW"/>
</dbReference>
<keyword evidence="1" id="KW-0067">ATP-binding</keyword>
<feature type="transmembrane region" description="Helical" evidence="2">
    <location>
        <begin position="827"/>
        <end position="852"/>
    </location>
</feature>
<keyword evidence="2" id="KW-0472">Membrane</keyword>
<evidence type="ECO:0000256" key="2">
    <source>
        <dbReference type="SAM" id="Phobius"/>
    </source>
</evidence>
<comment type="catalytic activity">
    <reaction evidence="1">
        <text>ATP + H2O = ADP + phosphate + H(+)</text>
        <dbReference type="Rhea" id="RHEA:13065"/>
        <dbReference type="ChEBI" id="CHEBI:15377"/>
        <dbReference type="ChEBI" id="CHEBI:15378"/>
        <dbReference type="ChEBI" id="CHEBI:30616"/>
        <dbReference type="ChEBI" id="CHEBI:43474"/>
        <dbReference type="ChEBI" id="CHEBI:456216"/>
        <dbReference type="EC" id="5.6.2.3"/>
    </reaction>
</comment>
<proteinExistence type="inferred from homology"/>
<keyword evidence="1" id="KW-0347">Helicase</keyword>
<keyword evidence="1" id="KW-0378">Hydrolase</keyword>
<evidence type="ECO:0000259" key="3">
    <source>
        <dbReference type="Pfam" id="PF05970"/>
    </source>
</evidence>
<feature type="transmembrane region" description="Helical" evidence="2">
    <location>
        <begin position="932"/>
        <end position="957"/>
    </location>
</feature>
<evidence type="ECO:0000256" key="1">
    <source>
        <dbReference type="RuleBase" id="RU363044"/>
    </source>
</evidence>
<dbReference type="GO" id="GO:0005524">
    <property type="term" value="F:ATP binding"/>
    <property type="evidence" value="ECO:0007669"/>
    <property type="project" value="UniProtKB-KW"/>
</dbReference>
<feature type="transmembrane region" description="Helical" evidence="2">
    <location>
        <begin position="42"/>
        <end position="60"/>
    </location>
</feature>
<dbReference type="Pfam" id="PF05970">
    <property type="entry name" value="PIF1"/>
    <property type="match status" value="1"/>
</dbReference>
<dbReference type="GO" id="GO:0006281">
    <property type="term" value="P:DNA repair"/>
    <property type="evidence" value="ECO:0007669"/>
    <property type="project" value="UniProtKB-KW"/>
</dbReference>
<evidence type="ECO:0000313" key="5">
    <source>
        <dbReference type="Proteomes" id="UP000663852"/>
    </source>
</evidence>
<keyword evidence="2" id="KW-0812">Transmembrane</keyword>
<comment type="cofactor">
    <cofactor evidence="1">
        <name>Mg(2+)</name>
        <dbReference type="ChEBI" id="CHEBI:18420"/>
    </cofactor>
</comment>
<evidence type="ECO:0000313" key="4">
    <source>
        <dbReference type="EMBL" id="CAF1306135.1"/>
    </source>
</evidence>
<keyword evidence="1" id="KW-0227">DNA damage</keyword>
<comment type="similarity">
    <text evidence="1">Belongs to the helicase family.</text>
</comment>
<protein>
    <recommendedName>
        <fullName evidence="1">ATP-dependent DNA helicase</fullName>
        <ecNumber evidence="1">5.6.2.3</ecNumber>
    </recommendedName>
</protein>
<gene>
    <name evidence="4" type="ORF">EDS130_LOCUS30876</name>
</gene>